<proteinExistence type="inferred from homology"/>
<feature type="domain" description="Methyl-accepting transducer" evidence="4">
    <location>
        <begin position="1"/>
        <end position="127"/>
    </location>
</feature>
<keyword evidence="6" id="KW-1185">Reference proteome</keyword>
<dbReference type="InterPro" id="IPR004089">
    <property type="entry name" value="MCPsignal_dom"/>
</dbReference>
<evidence type="ECO:0000313" key="5">
    <source>
        <dbReference type="EMBL" id="WFD10896.1"/>
    </source>
</evidence>
<dbReference type="InterPro" id="IPR004090">
    <property type="entry name" value="Chemotax_Me-accpt_rcpt"/>
</dbReference>
<evidence type="ECO:0000259" key="4">
    <source>
        <dbReference type="PROSITE" id="PS50111"/>
    </source>
</evidence>
<evidence type="ECO:0000256" key="2">
    <source>
        <dbReference type="ARBA" id="ARBA00029447"/>
    </source>
</evidence>
<evidence type="ECO:0000313" key="6">
    <source>
        <dbReference type="Proteomes" id="UP001222800"/>
    </source>
</evidence>
<protein>
    <submittedName>
        <fullName evidence="5">Methyl-accepting chemotaxis protein</fullName>
    </submittedName>
</protein>
<dbReference type="PRINTS" id="PR00260">
    <property type="entry name" value="CHEMTRNSDUCR"/>
</dbReference>
<dbReference type="PANTHER" id="PTHR32089:SF112">
    <property type="entry name" value="LYSOZYME-LIKE PROTEIN-RELATED"/>
    <property type="match status" value="1"/>
</dbReference>
<gene>
    <name evidence="5" type="ORF">P4S50_02150</name>
</gene>
<comment type="similarity">
    <text evidence="2">Belongs to the methyl-accepting chemotaxis (MCP) protein family.</text>
</comment>
<dbReference type="Gene3D" id="1.10.287.950">
    <property type="entry name" value="Methyl-accepting chemotaxis protein"/>
    <property type="match status" value="1"/>
</dbReference>
<evidence type="ECO:0000256" key="1">
    <source>
        <dbReference type="ARBA" id="ARBA00023224"/>
    </source>
</evidence>
<dbReference type="Pfam" id="PF00015">
    <property type="entry name" value="MCPsignal"/>
    <property type="match status" value="1"/>
</dbReference>
<dbReference type="Proteomes" id="UP001222800">
    <property type="component" value="Chromosome"/>
</dbReference>
<accession>A0ABY8ED84</accession>
<dbReference type="PROSITE" id="PS50111">
    <property type="entry name" value="CHEMOTAXIS_TRANSDUC_2"/>
    <property type="match status" value="1"/>
</dbReference>
<name>A0ABY8ED84_9FIRM</name>
<dbReference type="PANTHER" id="PTHR32089">
    <property type="entry name" value="METHYL-ACCEPTING CHEMOTAXIS PROTEIN MCPB"/>
    <property type="match status" value="1"/>
</dbReference>
<dbReference type="SUPFAM" id="SSF58104">
    <property type="entry name" value="Methyl-accepting chemotaxis protein (MCP) signaling domain"/>
    <property type="match status" value="1"/>
</dbReference>
<sequence>MISTVNSSLAKVKETDQIISFVKQVAKQTNLLGLNAAIEAARVGESGRGFSIVAEEIRKLAILSNESVSEIAYVLKDVQEGVRKILETVKENEQLKKIQVEKTEQMTEKINEISYLTDNLKDFANKL</sequence>
<dbReference type="EMBL" id="CP120733">
    <property type="protein sequence ID" value="WFD10896.1"/>
    <property type="molecule type" value="Genomic_DNA"/>
</dbReference>
<keyword evidence="1 3" id="KW-0807">Transducer</keyword>
<evidence type="ECO:0000256" key="3">
    <source>
        <dbReference type="PROSITE-ProRule" id="PRU00284"/>
    </source>
</evidence>
<reference evidence="5 6" key="1">
    <citation type="submission" date="2023-03" db="EMBL/GenBank/DDBJ databases">
        <title>Complete genome sequence of Tepidibacter sp. SWIR-1, isolated from a deep-sea hydrothermal vent.</title>
        <authorList>
            <person name="Li X."/>
        </authorList>
    </citation>
    <scope>NUCLEOTIDE SEQUENCE [LARGE SCALE GENOMIC DNA]</scope>
    <source>
        <strain evidence="5 6">SWIR-1</strain>
    </source>
</reference>
<organism evidence="5 6">
    <name type="scientific">Tepidibacter hydrothermalis</name>
    <dbReference type="NCBI Taxonomy" id="3036126"/>
    <lineage>
        <taxon>Bacteria</taxon>
        <taxon>Bacillati</taxon>
        <taxon>Bacillota</taxon>
        <taxon>Clostridia</taxon>
        <taxon>Peptostreptococcales</taxon>
        <taxon>Peptostreptococcaceae</taxon>
        <taxon>Tepidibacter</taxon>
    </lineage>
</organism>
<dbReference type="RefSeq" id="WP_277732861.1">
    <property type="nucleotide sequence ID" value="NZ_CP120733.1"/>
</dbReference>